<evidence type="ECO:0000256" key="14">
    <source>
        <dbReference type="ARBA" id="ARBA00047915"/>
    </source>
</evidence>
<feature type="domain" description="JmjC" evidence="16">
    <location>
        <begin position="473"/>
        <end position="660"/>
    </location>
</feature>
<sequence>MSDASPETCPLCPRSGPPSHPRSSTTAAGPSGVTNGESSTAIAPEDDQPQDVSKSLPSAEGEEKVDDDEDDDTVLSWIYCPKCKGWYHGVCILSTSDETRATVPEPVREYIEKDEEGIWTDWTSWVNKWFCHKCLAQSRDPANPRPPRHPLVATINSNAFPPRPKAAKQSKPSKRSPEVTNADTEPSSSKKRKVIRAGNNGYQSSEGPVERSSEQERQSAPRPSSSVQVAERDHLDRNGVGRPPLSPHRSPSLDRHQSVGAEIKEGSADTQTARPKRQAALNRPDYHALHHHIATPTARWLDLIHHPEKYNSKIVSGNFPRVPAGMVRRQWLDAPLDSSQHDSAINADGAPWTPPMSDSTAHRSSPIRYPPHLPPDLYYGPKREPLIIKPEDGGFEGLGGRIPGRDFSVQDVARLVGPDRMVDVIDVATQQSSQWTLKKWAEYVASKFGSNTNSVPGADPSSSKVYNVISLEISGTELADQVQAPALVSEIDWVDNCWNFGPGGKEMAVRENTAAVRGEKLEGEKGKGKGKAREPWPKVQLYCLMGAKGSWTDWHVDFAASSVYYTIHTGAKTFFFIRPTQKNLAAYAEWSGSYEKQQNVWLGDMCDEVRKVELKQGDTMMIPAGYIHSVYTPEDSIVFGGNFLHSYDIPTQLRLRQIEIDTKVPQRFRFPFFDKLCWFVAEKHCAQLRQLRSYRGKAAPTTDKPPAPRVLHGLIALADFLIGQCDIMEDVAADEKRRKLIHDRIPGDIKDGPALARELKWRVERELPERHDVDEQFGHNGKDGLHKVKKEVGKDHHVPHKRATSVLPRKAKSRVWNFDPPPWEDTVAPVEHISRKTVIPLSQGDGAEPVVADETITVRKQKRTRRRYLEDGTMVWEEQDYVVTERTVVQEPVKREDVDAEVAVRDAEVAVRDAEVAVRSLEPGEAGAASMCVD</sequence>
<evidence type="ECO:0000256" key="5">
    <source>
        <dbReference type="ARBA" id="ARBA00022723"/>
    </source>
</evidence>
<dbReference type="PROSITE" id="PS51184">
    <property type="entry name" value="JMJC"/>
    <property type="match status" value="1"/>
</dbReference>
<evidence type="ECO:0000256" key="1">
    <source>
        <dbReference type="ARBA" id="ARBA00001954"/>
    </source>
</evidence>
<evidence type="ECO:0000256" key="8">
    <source>
        <dbReference type="ARBA" id="ARBA00023002"/>
    </source>
</evidence>
<feature type="region of interest" description="Disordered" evidence="15">
    <location>
        <begin position="1"/>
        <end position="71"/>
    </location>
</feature>
<organism evidence="17 18">
    <name type="scientific">Papiliotrema laurentii</name>
    <name type="common">Cryptococcus laurentii</name>
    <dbReference type="NCBI Taxonomy" id="5418"/>
    <lineage>
        <taxon>Eukaryota</taxon>
        <taxon>Fungi</taxon>
        <taxon>Dikarya</taxon>
        <taxon>Basidiomycota</taxon>
        <taxon>Agaricomycotina</taxon>
        <taxon>Tremellomycetes</taxon>
        <taxon>Tremellales</taxon>
        <taxon>Rhynchogastremaceae</taxon>
        <taxon>Papiliotrema</taxon>
    </lineage>
</organism>
<reference evidence="17" key="1">
    <citation type="submission" date="2023-02" db="EMBL/GenBank/DDBJ databases">
        <title>Identification and recombinant expression of a fungal hydrolase from Papiliotrema laurentii that hydrolyzes apple cutin and clears colloidal polyester polyurethane.</title>
        <authorList>
            <consortium name="DOE Joint Genome Institute"/>
            <person name="Roman V.A."/>
            <person name="Bojanowski C."/>
            <person name="Crable B.R."/>
            <person name="Wagner D.N."/>
            <person name="Hung C.S."/>
            <person name="Nadeau L.J."/>
            <person name="Schratz L."/>
            <person name="Haridas S."/>
            <person name="Pangilinan J."/>
            <person name="Lipzen A."/>
            <person name="Na H."/>
            <person name="Yan M."/>
            <person name="Ng V."/>
            <person name="Grigoriev I.V."/>
            <person name="Spatafora J.W."/>
            <person name="Barlow D."/>
            <person name="Biffinger J."/>
            <person name="Kelley-Loughnane N."/>
            <person name="Varaljay V.A."/>
            <person name="Crookes-Goodson W.J."/>
        </authorList>
    </citation>
    <scope>NUCLEOTIDE SEQUENCE</scope>
    <source>
        <strain evidence="17">5307AH</strain>
    </source>
</reference>
<evidence type="ECO:0000256" key="9">
    <source>
        <dbReference type="ARBA" id="ARBA00023004"/>
    </source>
</evidence>
<evidence type="ECO:0000256" key="4">
    <source>
        <dbReference type="ARBA" id="ARBA00013246"/>
    </source>
</evidence>
<dbReference type="InterPro" id="IPR003347">
    <property type="entry name" value="JmjC_dom"/>
</dbReference>
<keyword evidence="18" id="KW-1185">Reference proteome</keyword>
<dbReference type="SUPFAM" id="SSF51197">
    <property type="entry name" value="Clavaminate synthase-like"/>
    <property type="match status" value="1"/>
</dbReference>
<feature type="region of interest" description="Disordered" evidence="15">
    <location>
        <begin position="346"/>
        <end position="366"/>
    </location>
</feature>
<keyword evidence="8" id="KW-0560">Oxidoreductase</keyword>
<keyword evidence="11" id="KW-0804">Transcription</keyword>
<evidence type="ECO:0000256" key="10">
    <source>
        <dbReference type="ARBA" id="ARBA00023015"/>
    </source>
</evidence>
<evidence type="ECO:0000256" key="3">
    <source>
        <dbReference type="ARBA" id="ARBA00008037"/>
    </source>
</evidence>
<dbReference type="Pfam" id="PF17811">
    <property type="entry name" value="JHD"/>
    <property type="match status" value="1"/>
</dbReference>
<dbReference type="Proteomes" id="UP001182556">
    <property type="component" value="Unassembled WGS sequence"/>
</dbReference>
<keyword evidence="12" id="KW-0539">Nucleus</keyword>
<evidence type="ECO:0000259" key="16">
    <source>
        <dbReference type="PROSITE" id="PS51184"/>
    </source>
</evidence>
<keyword evidence="7" id="KW-0223">Dioxygenase</keyword>
<protein>
    <recommendedName>
        <fullName evidence="4">[histone H3]-dimethyl-L-lysine(36) demethylase</fullName>
        <ecNumber evidence="4">1.14.11.27</ecNumber>
    </recommendedName>
    <alternativeName>
        <fullName evidence="13">[Histone-H3]-lysine-36 demethylase 1</fullName>
    </alternativeName>
</protein>
<dbReference type="GO" id="GO:0140680">
    <property type="term" value="F:histone H3K36me/H3K36me2 demethylase activity"/>
    <property type="evidence" value="ECO:0007669"/>
    <property type="project" value="UniProtKB-EC"/>
</dbReference>
<feature type="region of interest" description="Disordered" evidence="15">
    <location>
        <begin position="139"/>
        <end position="256"/>
    </location>
</feature>
<evidence type="ECO:0000256" key="15">
    <source>
        <dbReference type="SAM" id="MobiDB-lite"/>
    </source>
</evidence>
<name>A0AAD9FWL5_PAPLA</name>
<accession>A0AAD9FWL5</accession>
<keyword evidence="9" id="KW-0408">Iron</keyword>
<dbReference type="Pfam" id="PF02373">
    <property type="entry name" value="JmjC"/>
    <property type="match status" value="1"/>
</dbReference>
<dbReference type="PANTHER" id="PTHR23123">
    <property type="entry name" value="PHD/F-BOX CONTAINING PROTEIN"/>
    <property type="match status" value="1"/>
</dbReference>
<dbReference type="EMBL" id="JAODAN010000001">
    <property type="protein sequence ID" value="KAK1927358.1"/>
    <property type="molecule type" value="Genomic_DNA"/>
</dbReference>
<dbReference type="SMART" id="SM00558">
    <property type="entry name" value="JmjC"/>
    <property type="match status" value="1"/>
</dbReference>
<feature type="compositionally biased region" description="Basic and acidic residues" evidence="15">
    <location>
        <begin position="208"/>
        <end position="219"/>
    </location>
</feature>
<comment type="similarity">
    <text evidence="3">Belongs to the JHDM1 histone demethylase family.</text>
</comment>
<feature type="compositionally biased region" description="Basic and acidic residues" evidence="15">
    <location>
        <begin position="230"/>
        <end position="239"/>
    </location>
</feature>
<keyword evidence="10" id="KW-0805">Transcription regulation</keyword>
<evidence type="ECO:0000256" key="6">
    <source>
        <dbReference type="ARBA" id="ARBA00022853"/>
    </source>
</evidence>
<dbReference type="GO" id="GO:0005634">
    <property type="term" value="C:nucleus"/>
    <property type="evidence" value="ECO:0007669"/>
    <property type="project" value="UniProtKB-SubCell"/>
</dbReference>
<feature type="compositionally biased region" description="Polar residues" evidence="15">
    <location>
        <begin position="25"/>
        <end position="41"/>
    </location>
</feature>
<evidence type="ECO:0000256" key="13">
    <source>
        <dbReference type="ARBA" id="ARBA00031083"/>
    </source>
</evidence>
<feature type="compositionally biased region" description="Polar residues" evidence="15">
    <location>
        <begin position="178"/>
        <end position="187"/>
    </location>
</feature>
<dbReference type="Gene3D" id="3.30.40.10">
    <property type="entry name" value="Zinc/RING finger domain, C3HC4 (zinc finger)"/>
    <property type="match status" value="1"/>
</dbReference>
<comment type="cofactor">
    <cofactor evidence="1">
        <name>Fe(2+)</name>
        <dbReference type="ChEBI" id="CHEBI:29033"/>
    </cofactor>
</comment>
<comment type="caution">
    <text evidence="17">The sequence shown here is derived from an EMBL/GenBank/DDBJ whole genome shotgun (WGS) entry which is preliminary data.</text>
</comment>
<comment type="catalytic activity">
    <reaction evidence="14">
        <text>N(6),N(6)-dimethyl-L-lysyl(36)-[histone H3] + 2 2-oxoglutarate + 2 O2 = L-lysyl(36)-[histone H3] + 2 formaldehyde + 2 succinate + 2 CO2</text>
        <dbReference type="Rhea" id="RHEA:42032"/>
        <dbReference type="Rhea" id="RHEA-COMP:9785"/>
        <dbReference type="Rhea" id="RHEA-COMP:9787"/>
        <dbReference type="ChEBI" id="CHEBI:15379"/>
        <dbReference type="ChEBI" id="CHEBI:16526"/>
        <dbReference type="ChEBI" id="CHEBI:16810"/>
        <dbReference type="ChEBI" id="CHEBI:16842"/>
        <dbReference type="ChEBI" id="CHEBI:29969"/>
        <dbReference type="ChEBI" id="CHEBI:30031"/>
        <dbReference type="ChEBI" id="CHEBI:61976"/>
        <dbReference type="EC" id="1.14.11.27"/>
    </reaction>
</comment>
<keyword evidence="6" id="KW-0156">Chromatin regulator</keyword>
<evidence type="ECO:0000256" key="2">
    <source>
        <dbReference type="ARBA" id="ARBA00004123"/>
    </source>
</evidence>
<gene>
    <name evidence="17" type="ORF">DB88DRAFT_477741</name>
</gene>
<evidence type="ECO:0000313" key="18">
    <source>
        <dbReference type="Proteomes" id="UP001182556"/>
    </source>
</evidence>
<feature type="compositionally biased region" description="Basic residues" evidence="15">
    <location>
        <begin position="165"/>
        <end position="174"/>
    </location>
</feature>
<keyword evidence="5" id="KW-0479">Metal-binding</keyword>
<evidence type="ECO:0000313" key="17">
    <source>
        <dbReference type="EMBL" id="KAK1927358.1"/>
    </source>
</evidence>
<evidence type="ECO:0000256" key="11">
    <source>
        <dbReference type="ARBA" id="ARBA00023163"/>
    </source>
</evidence>
<dbReference type="GO" id="GO:0046872">
    <property type="term" value="F:metal ion binding"/>
    <property type="evidence" value="ECO:0007669"/>
    <property type="project" value="UniProtKB-KW"/>
</dbReference>
<dbReference type="Gene3D" id="2.60.120.650">
    <property type="entry name" value="Cupin"/>
    <property type="match status" value="1"/>
</dbReference>
<proteinExistence type="inferred from homology"/>
<dbReference type="InterPro" id="IPR041070">
    <property type="entry name" value="JHD"/>
</dbReference>
<evidence type="ECO:0000256" key="12">
    <source>
        <dbReference type="ARBA" id="ARBA00023242"/>
    </source>
</evidence>
<dbReference type="InterPro" id="IPR013083">
    <property type="entry name" value="Znf_RING/FYVE/PHD"/>
</dbReference>
<comment type="subcellular location">
    <subcellularLocation>
        <location evidence="2">Nucleus</location>
    </subcellularLocation>
</comment>
<dbReference type="AlphaFoldDB" id="A0AAD9FWL5"/>
<dbReference type="InterPro" id="IPR050690">
    <property type="entry name" value="JHDM1_Histone_Demethylase"/>
</dbReference>
<dbReference type="EC" id="1.14.11.27" evidence="4"/>
<evidence type="ECO:0000256" key="7">
    <source>
        <dbReference type="ARBA" id="ARBA00022964"/>
    </source>
</evidence>